<reference evidence="7" key="1">
    <citation type="submission" date="2019-09" db="EMBL/GenBank/DDBJ databases">
        <title>Characterisation of the sponge microbiome using genome-centric metagenomics.</title>
        <authorList>
            <person name="Engelberts J.P."/>
            <person name="Robbins S.J."/>
            <person name="De Goeij J.M."/>
            <person name="Aranda M."/>
            <person name="Bell S.C."/>
            <person name="Webster N.S."/>
        </authorList>
    </citation>
    <scope>NUCLEOTIDE SEQUENCE</scope>
    <source>
        <strain evidence="7">SB0664_bin_27</strain>
    </source>
</reference>
<dbReference type="InterPro" id="IPR011701">
    <property type="entry name" value="MFS"/>
</dbReference>
<feature type="domain" description="Major facilitator superfamily (MFS) profile" evidence="6">
    <location>
        <begin position="152"/>
        <end position="564"/>
    </location>
</feature>
<dbReference type="Pfam" id="PF07690">
    <property type="entry name" value="MFS_1"/>
    <property type="match status" value="1"/>
</dbReference>
<dbReference type="InterPro" id="IPR036259">
    <property type="entry name" value="MFS_trans_sf"/>
</dbReference>
<feature type="transmembrane region" description="Helical" evidence="5">
    <location>
        <begin position="423"/>
        <end position="444"/>
    </location>
</feature>
<dbReference type="PROSITE" id="PS00216">
    <property type="entry name" value="SUGAR_TRANSPORT_1"/>
    <property type="match status" value="1"/>
</dbReference>
<evidence type="ECO:0000256" key="2">
    <source>
        <dbReference type="ARBA" id="ARBA00022692"/>
    </source>
</evidence>
<feature type="transmembrane region" description="Helical" evidence="5">
    <location>
        <begin position="152"/>
        <end position="173"/>
    </location>
</feature>
<dbReference type="PANTHER" id="PTHR23534:SF1">
    <property type="entry name" value="MAJOR FACILITATOR SUPERFAMILY PROTEIN"/>
    <property type="match status" value="1"/>
</dbReference>
<protein>
    <submittedName>
        <fullName evidence="7">MFS transporter</fullName>
    </submittedName>
</protein>
<feature type="transmembrane region" description="Helical" evidence="5">
    <location>
        <begin position="515"/>
        <end position="535"/>
    </location>
</feature>
<dbReference type="AlphaFoldDB" id="A0A6B0Z1A0"/>
<evidence type="ECO:0000259" key="6">
    <source>
        <dbReference type="PROSITE" id="PS50850"/>
    </source>
</evidence>
<feature type="transmembrane region" description="Helical" evidence="5">
    <location>
        <begin position="242"/>
        <end position="259"/>
    </location>
</feature>
<feature type="transmembrane region" description="Helical" evidence="5">
    <location>
        <begin position="476"/>
        <end position="503"/>
    </location>
</feature>
<dbReference type="EMBL" id="VXRG01000150">
    <property type="protein sequence ID" value="MXY95408.1"/>
    <property type="molecule type" value="Genomic_DNA"/>
</dbReference>
<dbReference type="Gene3D" id="1.20.1250.20">
    <property type="entry name" value="MFS general substrate transporter like domains"/>
    <property type="match status" value="1"/>
</dbReference>
<keyword evidence="3 5" id="KW-1133">Transmembrane helix</keyword>
<feature type="transmembrane region" description="Helical" evidence="5">
    <location>
        <begin position="390"/>
        <end position="411"/>
    </location>
</feature>
<feature type="transmembrane region" description="Helical" evidence="5">
    <location>
        <begin position="193"/>
        <end position="210"/>
    </location>
</feature>
<evidence type="ECO:0000313" key="7">
    <source>
        <dbReference type="EMBL" id="MXY95408.1"/>
    </source>
</evidence>
<accession>A0A6B0Z1A0</accession>
<dbReference type="GO" id="GO:0022857">
    <property type="term" value="F:transmembrane transporter activity"/>
    <property type="evidence" value="ECO:0007669"/>
    <property type="project" value="InterPro"/>
</dbReference>
<dbReference type="PROSITE" id="PS50850">
    <property type="entry name" value="MFS"/>
    <property type="match status" value="1"/>
</dbReference>
<comment type="subcellular location">
    <subcellularLocation>
        <location evidence="1">Cell membrane</location>
        <topology evidence="1">Multi-pass membrane protein</topology>
    </subcellularLocation>
</comment>
<evidence type="ECO:0000256" key="5">
    <source>
        <dbReference type="SAM" id="Phobius"/>
    </source>
</evidence>
<evidence type="ECO:0000256" key="1">
    <source>
        <dbReference type="ARBA" id="ARBA00004651"/>
    </source>
</evidence>
<dbReference type="SUPFAM" id="SSF103473">
    <property type="entry name" value="MFS general substrate transporter"/>
    <property type="match status" value="1"/>
</dbReference>
<sequence length="574" mass="60875">MPNRTIFGLAFDAIALSFAIGELTDLSSGAQEPNRYGSWLRRVFCIEVEDSTLTVENNCSRLRPVEPYHNPHFAARICLNIPFKPPMRRRGREWSGSVRTVRNCSLPDDCLQCTLRHPSAGPPAPGLRRVRMVGLVKDSYPMIRMSPVQRRLIITLFVVSSLNSAAMIASFVLTPIISYSLSGRIQLIGLPNALSMVGRAGAGYPLGWLLDKAGRRIGLAVGLSFVIFGMLVSASAISAGSLVFFLGGAILLGVGRAALEQTRYAAAEIFPLAQQAKVIGLIVFAGTVGAIGGPLLVEPAVGVARERGFHEHVGPFWIGAALMVIALILLLVALRPDPKELAEQIAREENSAKAAGGSEDDSLANQVGGEEASRGLRQVKNLLKLPDVQLAMAAMAIGQMVMTLLMVVTPLHMNRADYKADAISYVLMAHTLGMFGLSGLSGWLAGRVGKVPMIFAGALVQVLAAIMMPLSTELPVLFVSLFLLGLGWNFSYIAGSSLLSAALEGSRQRGRVQGINEAMVAIASACGSLGTGSIYSVSGVVAVAVSGVFFSAALGALALWLGRQHLFALATERG</sequence>
<keyword evidence="2 5" id="KW-0812">Transmembrane</keyword>
<proteinExistence type="predicted"/>
<gene>
    <name evidence="7" type="ORF">F4Y42_18355</name>
</gene>
<evidence type="ECO:0000256" key="4">
    <source>
        <dbReference type="ARBA" id="ARBA00023136"/>
    </source>
</evidence>
<comment type="caution">
    <text evidence="7">The sequence shown here is derived from an EMBL/GenBank/DDBJ whole genome shotgun (WGS) entry which is preliminary data.</text>
</comment>
<feature type="transmembrane region" description="Helical" evidence="5">
    <location>
        <begin position="541"/>
        <end position="561"/>
    </location>
</feature>
<dbReference type="InterPro" id="IPR005829">
    <property type="entry name" value="Sugar_transporter_CS"/>
</dbReference>
<feature type="transmembrane region" description="Helical" evidence="5">
    <location>
        <begin position="316"/>
        <end position="334"/>
    </location>
</feature>
<feature type="transmembrane region" description="Helical" evidence="5">
    <location>
        <begin position="217"/>
        <end position="236"/>
    </location>
</feature>
<name>A0A6B0Z1A0_9CHLR</name>
<evidence type="ECO:0000256" key="3">
    <source>
        <dbReference type="ARBA" id="ARBA00022989"/>
    </source>
</evidence>
<organism evidence="7">
    <name type="scientific">Caldilineaceae bacterium SB0664_bin_27</name>
    <dbReference type="NCBI Taxonomy" id="2605260"/>
    <lineage>
        <taxon>Bacteria</taxon>
        <taxon>Bacillati</taxon>
        <taxon>Chloroflexota</taxon>
        <taxon>Caldilineae</taxon>
        <taxon>Caldilineales</taxon>
        <taxon>Caldilineaceae</taxon>
    </lineage>
</organism>
<dbReference type="PANTHER" id="PTHR23534">
    <property type="entry name" value="MFS PERMEASE"/>
    <property type="match status" value="1"/>
</dbReference>
<feature type="transmembrane region" description="Helical" evidence="5">
    <location>
        <begin position="279"/>
        <end position="296"/>
    </location>
</feature>
<dbReference type="GO" id="GO:0005886">
    <property type="term" value="C:plasma membrane"/>
    <property type="evidence" value="ECO:0007669"/>
    <property type="project" value="UniProtKB-SubCell"/>
</dbReference>
<feature type="transmembrane region" description="Helical" evidence="5">
    <location>
        <begin position="451"/>
        <end position="470"/>
    </location>
</feature>
<dbReference type="InterPro" id="IPR020846">
    <property type="entry name" value="MFS_dom"/>
</dbReference>
<keyword evidence="4 5" id="KW-0472">Membrane</keyword>